<comment type="caution">
    <text evidence="6">The sequence shown here is derived from an EMBL/GenBank/DDBJ whole genome shotgun (WGS) entry which is preliminary data.</text>
</comment>
<accession>F1YHK8</accession>
<keyword evidence="7" id="KW-1185">Reference proteome</keyword>
<dbReference type="AlphaFoldDB" id="F1YHK8"/>
<evidence type="ECO:0000256" key="2">
    <source>
        <dbReference type="ARBA" id="ARBA00022746"/>
    </source>
</evidence>
<organism evidence="6 7">
    <name type="scientific">Gordonia neofelifaecis NRRL B-59395</name>
    <dbReference type="NCBI Taxonomy" id="644548"/>
    <lineage>
        <taxon>Bacteria</taxon>
        <taxon>Bacillati</taxon>
        <taxon>Actinomycetota</taxon>
        <taxon>Actinomycetes</taxon>
        <taxon>Mycobacteriales</taxon>
        <taxon>Gordoniaceae</taxon>
        <taxon>Gordonia</taxon>
    </lineage>
</organism>
<keyword evidence="2 4" id="KW-0125">Carotenoid biosynthesis</keyword>
<comment type="pathway">
    <text evidence="1 4">Carotenoid biosynthesis.</text>
</comment>
<dbReference type="Gene3D" id="3.50.50.60">
    <property type="entry name" value="FAD/NAD(P)-binding domain"/>
    <property type="match status" value="2"/>
</dbReference>
<feature type="domain" description="Amine oxidase" evidence="5">
    <location>
        <begin position="445"/>
        <end position="508"/>
    </location>
</feature>
<evidence type="ECO:0000313" key="6">
    <source>
        <dbReference type="EMBL" id="EGD55846.1"/>
    </source>
</evidence>
<dbReference type="Pfam" id="PF01593">
    <property type="entry name" value="Amino_oxidase"/>
    <property type="match status" value="2"/>
</dbReference>
<dbReference type="InterPro" id="IPR002937">
    <property type="entry name" value="Amino_oxidase"/>
</dbReference>
<dbReference type="PANTHER" id="PTHR43734">
    <property type="entry name" value="PHYTOENE DESATURASE"/>
    <property type="match status" value="1"/>
</dbReference>
<proteinExistence type="inferred from homology"/>
<feature type="domain" description="Amine oxidase" evidence="5">
    <location>
        <begin position="28"/>
        <end position="328"/>
    </location>
</feature>
<dbReference type="PANTHER" id="PTHR43734:SF1">
    <property type="entry name" value="PHYTOENE DESATURASE"/>
    <property type="match status" value="1"/>
</dbReference>
<dbReference type="RefSeq" id="WP_009678519.1">
    <property type="nucleotide sequence ID" value="NZ_AEUD01000004.1"/>
</dbReference>
<evidence type="ECO:0000256" key="3">
    <source>
        <dbReference type="ARBA" id="ARBA00023002"/>
    </source>
</evidence>
<dbReference type="InterPro" id="IPR014105">
    <property type="entry name" value="Carotenoid/retinoid_OxRdtase"/>
</dbReference>
<dbReference type="STRING" id="644548.SCNU_06380"/>
<keyword evidence="3 4" id="KW-0560">Oxidoreductase</keyword>
<evidence type="ECO:0000259" key="5">
    <source>
        <dbReference type="Pfam" id="PF01593"/>
    </source>
</evidence>
<comment type="similarity">
    <text evidence="4">Belongs to the carotenoid/retinoid oxidoreductase family.</text>
</comment>
<dbReference type="GO" id="GO:0016491">
    <property type="term" value="F:oxidoreductase activity"/>
    <property type="evidence" value="ECO:0007669"/>
    <property type="project" value="UniProtKB-KW"/>
</dbReference>
<dbReference type="eggNOG" id="COG1233">
    <property type="taxonomic scope" value="Bacteria"/>
</dbReference>
<dbReference type="PRINTS" id="PR00419">
    <property type="entry name" value="ADXRDTASE"/>
</dbReference>
<dbReference type="GO" id="GO:0016117">
    <property type="term" value="P:carotenoid biosynthetic process"/>
    <property type="evidence" value="ECO:0007669"/>
    <property type="project" value="UniProtKB-KW"/>
</dbReference>
<evidence type="ECO:0000256" key="4">
    <source>
        <dbReference type="RuleBase" id="RU362075"/>
    </source>
</evidence>
<sequence length="519" mass="54267">MAGPPNHASGPVTPVAADSHVVVIGAGLSGLTAAAHLRAAGHEVTVLEATDSPGGLVRTETIDGHRFDTGATVLTMPELIVDALAAVGVARSAAHDRLALRPVDPSYVMNYADGSSLAIPRDAAAIPAAVAEVFGTDAGSGTRDLLAWLRRVHDAEFDVFIDRNYGGLSDLTGPATRRAAAELVRLGALGGLTGAVSRFVADPRVQRAFTFQALYAGVPPHRARAIYAIIPDMDIGRGLTAPAGGMGRVGRVLADALTEAGVRIEYGARVDRILRRSDGTASGVTAGDRRWPAAAVIATLERDAVAGLLRDDRRRRRLRYSPSAVVVHGLLPEGTTARWRSGHHTLDFGAAWTQTFADITGRRGRLMGDGSFLLTRSAVTDPETFIGNGQESVSVLAPTPNLVSADLPWDVLAEPYVAEFLGTLESRGYAGLSAMRVLRIDHPLSWRRDGLPAGTPFSAAHTLAQTGPLRTPNVWAGAPNLVLAGSATVPGVGIPPVVISGGLAAARVDDHLRGRSARP</sequence>
<evidence type="ECO:0000313" key="7">
    <source>
        <dbReference type="Proteomes" id="UP000035065"/>
    </source>
</evidence>
<protein>
    <submittedName>
        <fullName evidence="6">Phytoene dehydrogenase</fullName>
    </submittedName>
</protein>
<dbReference type="NCBIfam" id="TIGR02734">
    <property type="entry name" value="crtI_fam"/>
    <property type="match status" value="1"/>
</dbReference>
<dbReference type="Proteomes" id="UP000035065">
    <property type="component" value="Unassembled WGS sequence"/>
</dbReference>
<dbReference type="EMBL" id="AEUD01000004">
    <property type="protein sequence ID" value="EGD55846.1"/>
    <property type="molecule type" value="Genomic_DNA"/>
</dbReference>
<evidence type="ECO:0000256" key="1">
    <source>
        <dbReference type="ARBA" id="ARBA00004829"/>
    </source>
</evidence>
<dbReference type="InterPro" id="IPR036188">
    <property type="entry name" value="FAD/NAD-bd_sf"/>
</dbReference>
<reference evidence="6 7" key="1">
    <citation type="journal article" date="2011" name="J. Bacteriol.">
        <title>Draft Genome Sequence of Gordonia neofelifaecis NRRL B-59395, a Cholesterol-Degrading Actinomycete.</title>
        <authorList>
            <person name="Ge F."/>
            <person name="Li W."/>
            <person name="Chen G."/>
            <person name="Liu Y."/>
            <person name="Zhang G."/>
            <person name="Yong B."/>
            <person name="Wang Q."/>
            <person name="Wang N."/>
            <person name="Huang Z."/>
            <person name="Li W."/>
            <person name="Wang J."/>
            <person name="Wu C."/>
            <person name="Xie Q."/>
            <person name="Liu G."/>
        </authorList>
    </citation>
    <scope>NUCLEOTIDE SEQUENCE [LARGE SCALE GENOMIC DNA]</scope>
    <source>
        <strain evidence="6 7">NRRL B-59395</strain>
    </source>
</reference>
<name>F1YHK8_9ACTN</name>
<gene>
    <name evidence="6" type="ORF">SCNU_06380</name>
</gene>
<dbReference type="SUPFAM" id="SSF51905">
    <property type="entry name" value="FAD/NAD(P)-binding domain"/>
    <property type="match status" value="1"/>
</dbReference>